<dbReference type="PANTHER" id="PTHR11550">
    <property type="entry name" value="CTP SYNTHASE"/>
    <property type="match status" value="1"/>
</dbReference>
<proteinExistence type="inferred from homology"/>
<dbReference type="PANTHER" id="PTHR11550:SF0">
    <property type="entry name" value="CTP SYNTHASE-RELATED"/>
    <property type="match status" value="1"/>
</dbReference>
<dbReference type="SUPFAM" id="SSF52540">
    <property type="entry name" value="P-loop containing nucleoside triphosphate hydrolases"/>
    <property type="match status" value="1"/>
</dbReference>
<feature type="domain" description="CTP synthase N-terminal" evidence="13">
    <location>
        <begin position="3"/>
        <end position="267"/>
    </location>
</feature>
<feature type="active site" description="Nucleophile; for glutamine hydrolysis" evidence="11">
    <location>
        <position position="381"/>
    </location>
</feature>
<evidence type="ECO:0000256" key="3">
    <source>
        <dbReference type="ARBA" id="ARBA00022598"/>
    </source>
</evidence>
<keyword evidence="6 11" id="KW-0067">ATP-binding</keyword>
<dbReference type="Proteomes" id="UP000010482">
    <property type="component" value="Chromosome"/>
</dbReference>
<feature type="binding site" evidence="11">
    <location>
        <begin position="14"/>
        <end position="19"/>
    </location>
    <ligand>
        <name>ATP</name>
        <dbReference type="ChEBI" id="CHEBI:30616"/>
    </ligand>
</feature>
<sequence>MSKFVFVTGGVVSSIGKGIVAASLGRLFKSRDYSVSILKLDPYLNVDPGTMSPFQHGEVFVTDDGAETDLDLGHYERFTDTSMSRLNSVTTGSIYQAVINKERRGDYEGGTVQVIPHITQEIKERIHRVAKNTNPDVVITEVGGTVGDIESLPFLEAIRQFRKEVGRNNVLYMHVTLLPWIASAGEMKTKPTQHSVKELRSIGIQPDVLICRCDRPLEENLKDKLSEFCDVPMESVITAQDATSIYEVPLILEKEGLAQQTLELLQLEQRQPDLRQWQTLVENMASPKQGIEIAIVGKYIQLSDAYLSLVEALRHAAIAQGSEIKLRWVNAEKVEQTNPETYLKDVSGIIVPGGFGIRGIEGKIQAVAYARTENIPFLGLCLGMHCAVVEWARNIAKLDRASSAEFNLDTPNPVINLLPEQQDVVDLGGTMRLGLYPSRLNVESHAYSFYQEEVIYERHRHRYEFNNAYRSLFLENGYAIGGTSLDGRLVEMIERSDHAFFIATQFHPEFRSRPNQPHPLFLGFIEAAMKHHSFEVVPSVSKKAVQEMQVGMGGNIPAEVISN</sequence>
<evidence type="ECO:0000256" key="1">
    <source>
        <dbReference type="ARBA" id="ARBA00005171"/>
    </source>
</evidence>
<keyword evidence="7 11" id="KW-0460">Magnesium</keyword>
<feature type="binding site" evidence="11">
    <location>
        <begin position="382"/>
        <end position="385"/>
    </location>
    <ligand>
        <name>L-glutamine</name>
        <dbReference type="ChEBI" id="CHEBI:58359"/>
    </ligand>
</feature>
<evidence type="ECO:0000313" key="15">
    <source>
        <dbReference type="Proteomes" id="UP000010482"/>
    </source>
</evidence>
<feature type="binding site" evidence="11">
    <location>
        <begin position="188"/>
        <end position="193"/>
    </location>
    <ligand>
        <name>CTP</name>
        <dbReference type="ChEBI" id="CHEBI:37563"/>
        <note>allosteric inhibitor</note>
    </ligand>
</feature>
<evidence type="ECO:0000259" key="13">
    <source>
        <dbReference type="Pfam" id="PF06418"/>
    </source>
</evidence>
<feature type="binding site" evidence="11">
    <location>
        <begin position="148"/>
        <end position="150"/>
    </location>
    <ligand>
        <name>CTP</name>
        <dbReference type="ChEBI" id="CHEBI:37563"/>
        <note>allosteric inhibitor</note>
    </ligand>
</feature>
<gene>
    <name evidence="11" type="primary">pyrG</name>
    <name evidence="14" type="ORF">Dacsa_3530</name>
</gene>
<dbReference type="InterPro" id="IPR017926">
    <property type="entry name" value="GATASE"/>
</dbReference>
<evidence type="ECO:0000313" key="14">
    <source>
        <dbReference type="EMBL" id="AFZ52016.1"/>
    </source>
</evidence>
<dbReference type="InterPro" id="IPR027417">
    <property type="entry name" value="P-loop_NTPase"/>
</dbReference>
<comment type="catalytic activity">
    <reaction evidence="11">
        <text>L-glutamine + H2O = L-glutamate + NH4(+)</text>
        <dbReference type="Rhea" id="RHEA:15889"/>
        <dbReference type="ChEBI" id="CHEBI:15377"/>
        <dbReference type="ChEBI" id="CHEBI:28938"/>
        <dbReference type="ChEBI" id="CHEBI:29985"/>
        <dbReference type="ChEBI" id="CHEBI:58359"/>
    </reaction>
</comment>
<dbReference type="PATRIC" id="fig|13035.3.peg.4003"/>
<feature type="binding site" evidence="11">
    <location>
        <begin position="188"/>
        <end position="193"/>
    </location>
    <ligand>
        <name>UTP</name>
        <dbReference type="ChEBI" id="CHEBI:46398"/>
    </ligand>
</feature>
<dbReference type="CDD" id="cd03113">
    <property type="entry name" value="CTPS_N"/>
    <property type="match status" value="1"/>
</dbReference>
<keyword evidence="8 11" id="KW-0315">Glutamine amidotransferase</keyword>
<dbReference type="GO" id="GO:0042802">
    <property type="term" value="F:identical protein binding"/>
    <property type="evidence" value="ECO:0007669"/>
    <property type="project" value="TreeGrafter"/>
</dbReference>
<dbReference type="RefSeq" id="WP_015230990.1">
    <property type="nucleotide sequence ID" value="NC_019780.1"/>
</dbReference>
<protein>
    <recommendedName>
        <fullName evidence="11">CTP synthase</fullName>
        <ecNumber evidence="11">6.3.4.2</ecNumber>
    </recommendedName>
    <alternativeName>
        <fullName evidence="11">Cytidine 5'-triphosphate synthase</fullName>
    </alternativeName>
    <alternativeName>
        <fullName evidence="11">Cytidine triphosphate synthetase</fullName>
        <shortName evidence="11">CTP synthetase</shortName>
        <shortName evidence="11">CTPS</shortName>
    </alternativeName>
    <alternativeName>
        <fullName evidence="11">UTP--ammonia ligase</fullName>
    </alternativeName>
</protein>
<feature type="binding site" evidence="11">
    <location>
        <position position="405"/>
    </location>
    <ligand>
        <name>L-glutamine</name>
        <dbReference type="ChEBI" id="CHEBI:58359"/>
    </ligand>
</feature>
<dbReference type="GO" id="GO:0005524">
    <property type="term" value="F:ATP binding"/>
    <property type="evidence" value="ECO:0007669"/>
    <property type="project" value="UniProtKB-KW"/>
</dbReference>
<dbReference type="EC" id="6.3.4.2" evidence="11"/>
<dbReference type="Pfam" id="PF06418">
    <property type="entry name" value="CTP_synth_N"/>
    <property type="match status" value="1"/>
</dbReference>
<keyword evidence="5 11" id="KW-0547">Nucleotide-binding</keyword>
<dbReference type="GO" id="GO:0005829">
    <property type="term" value="C:cytosol"/>
    <property type="evidence" value="ECO:0007669"/>
    <property type="project" value="TreeGrafter"/>
</dbReference>
<dbReference type="OrthoDB" id="9801107at2"/>
<dbReference type="FunFam" id="3.40.50.300:FF:000009">
    <property type="entry name" value="CTP synthase"/>
    <property type="match status" value="1"/>
</dbReference>
<comment type="similarity">
    <text evidence="2 11">Belongs to the CTP synthase family.</text>
</comment>
<feature type="binding site" evidence="11">
    <location>
        <position position="71"/>
    </location>
    <ligand>
        <name>Mg(2+)</name>
        <dbReference type="ChEBI" id="CHEBI:18420"/>
    </ligand>
</feature>
<dbReference type="GO" id="GO:0097268">
    <property type="term" value="C:cytoophidium"/>
    <property type="evidence" value="ECO:0007669"/>
    <property type="project" value="UniProtKB-ARBA"/>
</dbReference>
<comment type="catalytic activity">
    <reaction evidence="11">
        <text>UTP + NH4(+) + ATP = CTP + ADP + phosphate + 2 H(+)</text>
        <dbReference type="Rhea" id="RHEA:16597"/>
        <dbReference type="ChEBI" id="CHEBI:15378"/>
        <dbReference type="ChEBI" id="CHEBI:28938"/>
        <dbReference type="ChEBI" id="CHEBI:30616"/>
        <dbReference type="ChEBI" id="CHEBI:37563"/>
        <dbReference type="ChEBI" id="CHEBI:43474"/>
        <dbReference type="ChEBI" id="CHEBI:46398"/>
        <dbReference type="ChEBI" id="CHEBI:456216"/>
    </reaction>
</comment>
<dbReference type="GO" id="GO:0003883">
    <property type="term" value="F:CTP synthase activity"/>
    <property type="evidence" value="ECO:0007669"/>
    <property type="project" value="UniProtKB-UniRule"/>
</dbReference>
<feature type="region of interest" description="Amidoligase domain" evidence="11">
    <location>
        <begin position="1"/>
        <end position="267"/>
    </location>
</feature>
<evidence type="ECO:0000256" key="7">
    <source>
        <dbReference type="ARBA" id="ARBA00022842"/>
    </source>
</evidence>
<evidence type="ECO:0000256" key="6">
    <source>
        <dbReference type="ARBA" id="ARBA00022840"/>
    </source>
</evidence>
<feature type="binding site" evidence="11">
    <location>
        <position position="13"/>
    </location>
    <ligand>
        <name>CTP</name>
        <dbReference type="ChEBI" id="CHEBI:37563"/>
        <note>allosteric inhibitor</note>
    </ligand>
</feature>
<evidence type="ECO:0000256" key="10">
    <source>
        <dbReference type="ARBA" id="ARBA00047781"/>
    </source>
</evidence>
<dbReference type="GO" id="GO:0004359">
    <property type="term" value="F:glutaminase activity"/>
    <property type="evidence" value="ECO:0007669"/>
    <property type="project" value="RHEA"/>
</dbReference>
<dbReference type="EMBL" id="CP003944">
    <property type="protein sequence ID" value="AFZ52016.1"/>
    <property type="molecule type" value="Genomic_DNA"/>
</dbReference>
<accession>K9YYJ1</accession>
<feature type="binding site" evidence="11">
    <location>
        <position position="224"/>
    </location>
    <ligand>
        <name>CTP</name>
        <dbReference type="ChEBI" id="CHEBI:37563"/>
        <note>allosteric inhibitor</note>
    </ligand>
</feature>
<comment type="miscellaneous">
    <text evidence="11">CTPSs have evolved a hybrid strategy for distinguishing between UTP and CTP. The overlapping regions of the product feedback inhibitory and substrate sites recognize a common feature in both compounds, the triphosphate moiety. To differentiate isosteric substrate and product pyrimidine rings, an additional pocket far from the expected kinase/ligase catalytic site, specifically recognizes the cytosine and ribose portions of the product inhibitor.</text>
</comment>
<feature type="binding site" evidence="11">
    <location>
        <position position="462"/>
    </location>
    <ligand>
        <name>L-glutamine</name>
        <dbReference type="ChEBI" id="CHEBI:58359"/>
    </ligand>
</feature>
<dbReference type="GO" id="GO:0044210">
    <property type="term" value="P:'de novo' CTP biosynthetic process"/>
    <property type="evidence" value="ECO:0007669"/>
    <property type="project" value="UniProtKB-UniRule"/>
</dbReference>
<reference evidence="14" key="1">
    <citation type="submission" date="2012-04" db="EMBL/GenBank/DDBJ databases">
        <title>Finished genome of Dactylococcopsis salina PCC 8305.</title>
        <authorList>
            <consortium name="US DOE Joint Genome Institute"/>
            <person name="Gugger M."/>
            <person name="Coursin T."/>
            <person name="Rippka R."/>
            <person name="Tandeau De Marsac N."/>
            <person name="Huntemann M."/>
            <person name="Wei C.-L."/>
            <person name="Han J."/>
            <person name="Detter J.C."/>
            <person name="Han C."/>
            <person name="Tapia R."/>
            <person name="Daligault H."/>
            <person name="Chen A."/>
            <person name="Krypides N."/>
            <person name="Mavromatis K."/>
            <person name="Markowitz V."/>
            <person name="Szeto E."/>
            <person name="Ivanova N."/>
            <person name="Ovchinnikova G."/>
            <person name="Pagani I."/>
            <person name="Pati A."/>
            <person name="Goodwin L."/>
            <person name="Peters L."/>
            <person name="Pitluck S."/>
            <person name="Woyke T."/>
            <person name="Kerfeld C."/>
        </authorList>
    </citation>
    <scope>NUCLEOTIDE SEQUENCE [LARGE SCALE GENOMIC DNA]</scope>
    <source>
        <strain evidence="14">PCC 8305</strain>
    </source>
</reference>
<comment type="activity regulation">
    <text evidence="11">Allosterically activated by GTP, when glutamine is the substrate; GTP has no effect on the reaction when ammonia is the substrate. The allosteric effector GTP functions by stabilizing the protein conformation that binds the tetrahedral intermediate(s) formed during glutamine hydrolysis. Inhibited by the product CTP, via allosteric rather than competitive inhibition.</text>
</comment>
<evidence type="ECO:0000256" key="9">
    <source>
        <dbReference type="ARBA" id="ARBA00022975"/>
    </source>
</evidence>
<keyword evidence="15" id="KW-1185">Reference proteome</keyword>
<feature type="binding site" evidence="11">
    <location>
        <position position="224"/>
    </location>
    <ligand>
        <name>UTP</name>
        <dbReference type="ChEBI" id="CHEBI:46398"/>
    </ligand>
</feature>
<comment type="pathway">
    <text evidence="1 11">Pyrimidine metabolism; CTP biosynthesis via de novo pathway; CTP from UDP: step 2/2.</text>
</comment>
<dbReference type="InterPro" id="IPR017456">
    <property type="entry name" value="CTP_synthase_N"/>
</dbReference>
<dbReference type="NCBIfam" id="TIGR00337">
    <property type="entry name" value="PyrG"/>
    <property type="match status" value="1"/>
</dbReference>
<dbReference type="InterPro" id="IPR004468">
    <property type="entry name" value="CTP_synthase"/>
</dbReference>
<keyword evidence="9 11" id="KW-0665">Pyrimidine biosynthesis</keyword>
<feature type="binding site" evidence="11">
    <location>
        <position position="71"/>
    </location>
    <ligand>
        <name>ATP</name>
        <dbReference type="ChEBI" id="CHEBI:30616"/>
    </ligand>
</feature>
<feature type="binding site" evidence="11">
    <location>
        <position position="242"/>
    </location>
    <ligand>
        <name>ATP</name>
        <dbReference type="ChEBI" id="CHEBI:30616"/>
    </ligand>
</feature>
<feature type="binding site" evidence="11">
    <location>
        <position position="13"/>
    </location>
    <ligand>
        <name>UTP</name>
        <dbReference type="ChEBI" id="CHEBI:46398"/>
    </ligand>
</feature>
<dbReference type="eggNOG" id="COG0504">
    <property type="taxonomic scope" value="Bacteria"/>
</dbReference>
<dbReference type="GO" id="GO:0019856">
    <property type="term" value="P:pyrimidine nucleobase biosynthetic process"/>
    <property type="evidence" value="ECO:0007669"/>
    <property type="project" value="TreeGrafter"/>
</dbReference>
<evidence type="ECO:0000256" key="8">
    <source>
        <dbReference type="ARBA" id="ARBA00022962"/>
    </source>
</evidence>
<dbReference type="Pfam" id="PF00117">
    <property type="entry name" value="GATase"/>
    <property type="match status" value="1"/>
</dbReference>
<dbReference type="Gene3D" id="3.40.50.300">
    <property type="entry name" value="P-loop containing nucleotide triphosphate hydrolases"/>
    <property type="match status" value="1"/>
</dbReference>
<feature type="binding site" evidence="11">
    <location>
        <position position="354"/>
    </location>
    <ligand>
        <name>L-glutamine</name>
        <dbReference type="ChEBI" id="CHEBI:58359"/>
    </ligand>
</feature>
<evidence type="ECO:0000256" key="5">
    <source>
        <dbReference type="ARBA" id="ARBA00022741"/>
    </source>
</evidence>
<feature type="binding site" evidence="11">
    <location>
        <position position="141"/>
    </location>
    <ligand>
        <name>Mg(2+)</name>
        <dbReference type="ChEBI" id="CHEBI:18420"/>
    </ligand>
</feature>
<keyword evidence="3 11" id="KW-0436">Ligase</keyword>
<feature type="active site" evidence="11">
    <location>
        <position position="509"/>
    </location>
</feature>
<dbReference type="STRING" id="13035.Dacsa_3530"/>
<dbReference type="HOGENOM" id="CLU_011675_5_0_3"/>
<dbReference type="AlphaFoldDB" id="K9YYJ1"/>
<organism evidence="14 15">
    <name type="scientific">Dactylococcopsis salina (strain PCC 8305)</name>
    <name type="common">Myxobactron salinum</name>
    <dbReference type="NCBI Taxonomy" id="13035"/>
    <lineage>
        <taxon>Bacteria</taxon>
        <taxon>Bacillati</taxon>
        <taxon>Cyanobacteriota</taxon>
        <taxon>Cyanophyceae</taxon>
        <taxon>Nodosilineales</taxon>
        <taxon>Cymatolegaceae</taxon>
        <taxon>Dactylococcopsis</taxon>
    </lineage>
</organism>
<dbReference type="GO" id="GO:0046872">
    <property type="term" value="F:metal ion binding"/>
    <property type="evidence" value="ECO:0007669"/>
    <property type="project" value="UniProtKB-KW"/>
</dbReference>
<keyword evidence="4 11" id="KW-0479">Metal-binding</keyword>
<dbReference type="KEGG" id="dsl:Dacsa_3530"/>
<dbReference type="FunFam" id="3.40.50.880:FF:000002">
    <property type="entry name" value="CTP synthase"/>
    <property type="match status" value="1"/>
</dbReference>
<dbReference type="SUPFAM" id="SSF52317">
    <property type="entry name" value="Class I glutamine amidotransferase-like"/>
    <property type="match status" value="1"/>
</dbReference>
<feature type="domain" description="Glutamine amidotransferase" evidence="12">
    <location>
        <begin position="302"/>
        <end position="526"/>
    </location>
</feature>
<evidence type="ECO:0000259" key="12">
    <source>
        <dbReference type="Pfam" id="PF00117"/>
    </source>
</evidence>
<dbReference type="Gene3D" id="3.40.50.880">
    <property type="match status" value="1"/>
</dbReference>
<comment type="caution">
    <text evidence="11">Lacks conserved residue(s) required for the propagation of feature annotation.</text>
</comment>
<dbReference type="HAMAP" id="MF_01227">
    <property type="entry name" value="PyrG"/>
    <property type="match status" value="1"/>
</dbReference>
<comment type="function">
    <text evidence="11">Catalyzes the ATP-dependent amination of UTP to CTP with either L-glutamine or ammonia as the source of nitrogen. Regulates intracellular CTP levels through interactions with the four ribonucleotide triphosphates.</text>
</comment>
<name>K9YYJ1_DACS8</name>
<dbReference type="CDD" id="cd01746">
    <property type="entry name" value="GATase1_CTP_Synthase"/>
    <property type="match status" value="1"/>
</dbReference>
<evidence type="ECO:0000256" key="11">
    <source>
        <dbReference type="HAMAP-Rule" id="MF_01227"/>
    </source>
</evidence>
<dbReference type="InterPro" id="IPR029062">
    <property type="entry name" value="Class_I_gatase-like"/>
</dbReference>
<comment type="catalytic activity">
    <reaction evidence="10 11">
        <text>UTP + L-glutamine + ATP + H2O = CTP + L-glutamate + ADP + phosphate + 2 H(+)</text>
        <dbReference type="Rhea" id="RHEA:26426"/>
        <dbReference type="ChEBI" id="CHEBI:15377"/>
        <dbReference type="ChEBI" id="CHEBI:15378"/>
        <dbReference type="ChEBI" id="CHEBI:29985"/>
        <dbReference type="ChEBI" id="CHEBI:30616"/>
        <dbReference type="ChEBI" id="CHEBI:37563"/>
        <dbReference type="ChEBI" id="CHEBI:43474"/>
        <dbReference type="ChEBI" id="CHEBI:46398"/>
        <dbReference type="ChEBI" id="CHEBI:58359"/>
        <dbReference type="ChEBI" id="CHEBI:456216"/>
        <dbReference type="EC" id="6.3.4.2"/>
    </reaction>
</comment>
<dbReference type="NCBIfam" id="NF003792">
    <property type="entry name" value="PRK05380.1"/>
    <property type="match status" value="1"/>
</dbReference>
<evidence type="ECO:0000256" key="2">
    <source>
        <dbReference type="ARBA" id="ARBA00007533"/>
    </source>
</evidence>
<feature type="active site" evidence="11">
    <location>
        <position position="507"/>
    </location>
</feature>
<dbReference type="UniPathway" id="UPA00159">
    <property type="reaction ID" value="UER00277"/>
</dbReference>
<evidence type="ECO:0000256" key="4">
    <source>
        <dbReference type="ARBA" id="ARBA00022723"/>
    </source>
</evidence>
<comment type="subunit">
    <text evidence="11">Homotetramer.</text>
</comment>
<dbReference type="PROSITE" id="PS51273">
    <property type="entry name" value="GATASE_TYPE_1"/>
    <property type="match status" value="1"/>
</dbReference>
<dbReference type="InterPro" id="IPR033828">
    <property type="entry name" value="GATase1_CTP_Synthase"/>
</dbReference>